<dbReference type="Gene3D" id="2.60.120.260">
    <property type="entry name" value="Galactose-binding domain-like"/>
    <property type="match status" value="2"/>
</dbReference>
<dbReference type="Pfam" id="PF05592">
    <property type="entry name" value="Bac_rhamnosid"/>
    <property type="match status" value="1"/>
</dbReference>
<feature type="signal peptide" evidence="4">
    <location>
        <begin position="1"/>
        <end position="21"/>
    </location>
</feature>
<dbReference type="SUPFAM" id="SSF48208">
    <property type="entry name" value="Six-hairpin glycosidases"/>
    <property type="match status" value="1"/>
</dbReference>
<evidence type="ECO:0000256" key="1">
    <source>
        <dbReference type="ARBA" id="ARBA00001445"/>
    </source>
</evidence>
<dbReference type="Pfam" id="PF17390">
    <property type="entry name" value="Bac_rhamnosid_C"/>
    <property type="match status" value="1"/>
</dbReference>
<dbReference type="SUPFAM" id="SSF49785">
    <property type="entry name" value="Galactose-binding domain-like"/>
    <property type="match status" value="1"/>
</dbReference>
<evidence type="ECO:0000256" key="4">
    <source>
        <dbReference type="SAM" id="SignalP"/>
    </source>
</evidence>
<dbReference type="InterPro" id="IPR008979">
    <property type="entry name" value="Galactose-bd-like_sf"/>
</dbReference>
<dbReference type="Pfam" id="PF17389">
    <property type="entry name" value="Bac_rhamnosid6H"/>
    <property type="match status" value="1"/>
</dbReference>
<feature type="domain" description="Alpha-L-rhamnosidase C-terminal" evidence="8">
    <location>
        <begin position="799"/>
        <end position="865"/>
    </location>
</feature>
<comment type="caution">
    <text evidence="9">The sequence shown here is derived from an EMBL/GenBank/DDBJ whole genome shotgun (WGS) entry which is preliminary data.</text>
</comment>
<dbReference type="InterPro" id="IPR013737">
    <property type="entry name" value="Bac_rhamnosid_N"/>
</dbReference>
<proteinExistence type="predicted"/>
<feature type="chain" id="PRO_5045088618" description="alpha-L-rhamnosidase" evidence="4">
    <location>
        <begin position="22"/>
        <end position="925"/>
    </location>
</feature>
<dbReference type="PANTHER" id="PTHR33307">
    <property type="entry name" value="ALPHA-RHAMNOSIDASE (EUROFUNG)"/>
    <property type="match status" value="1"/>
</dbReference>
<evidence type="ECO:0000259" key="8">
    <source>
        <dbReference type="Pfam" id="PF17390"/>
    </source>
</evidence>
<protein>
    <recommendedName>
        <fullName evidence="2">alpha-L-rhamnosidase</fullName>
        <ecNumber evidence="2">3.2.1.40</ecNumber>
    </recommendedName>
</protein>
<accession>A0ABS3Z0F2</accession>
<dbReference type="InterPro" id="IPR012341">
    <property type="entry name" value="6hp_glycosidase-like_sf"/>
</dbReference>
<keyword evidence="4" id="KW-0732">Signal</keyword>
<evidence type="ECO:0000256" key="3">
    <source>
        <dbReference type="ARBA" id="ARBA00022801"/>
    </source>
</evidence>
<dbReference type="PIRSF" id="PIRSF010631">
    <property type="entry name" value="A-rhamnsds"/>
    <property type="match status" value="1"/>
</dbReference>
<organism evidence="9 10">
    <name type="scientific">Niastella soli</name>
    <dbReference type="NCBI Taxonomy" id="2821487"/>
    <lineage>
        <taxon>Bacteria</taxon>
        <taxon>Pseudomonadati</taxon>
        <taxon>Bacteroidota</taxon>
        <taxon>Chitinophagia</taxon>
        <taxon>Chitinophagales</taxon>
        <taxon>Chitinophagaceae</taxon>
        <taxon>Niastella</taxon>
    </lineage>
</organism>
<dbReference type="Pfam" id="PF25788">
    <property type="entry name" value="Ig_Rha78A_N"/>
    <property type="match status" value="1"/>
</dbReference>
<name>A0ABS3Z0F2_9BACT</name>
<dbReference type="EMBL" id="JAGHKO010000006">
    <property type="protein sequence ID" value="MBO9203247.1"/>
    <property type="molecule type" value="Genomic_DNA"/>
</dbReference>
<dbReference type="RefSeq" id="WP_209141304.1">
    <property type="nucleotide sequence ID" value="NZ_JAGHKO010000006.1"/>
</dbReference>
<keyword evidence="10" id="KW-1185">Reference proteome</keyword>
<dbReference type="InterPro" id="IPR016007">
    <property type="entry name" value="Alpha_rhamnosid"/>
</dbReference>
<keyword evidence="3 9" id="KW-0378">Hydrolase</keyword>
<dbReference type="PANTHER" id="PTHR33307:SF6">
    <property type="entry name" value="ALPHA-RHAMNOSIDASE (EUROFUNG)-RELATED"/>
    <property type="match status" value="1"/>
</dbReference>
<reference evidence="9 10" key="1">
    <citation type="submission" date="2021-03" db="EMBL/GenBank/DDBJ databases">
        <title>Assistant Professor.</title>
        <authorList>
            <person name="Huq M.A."/>
        </authorList>
    </citation>
    <scope>NUCLEOTIDE SEQUENCE [LARGE SCALE GENOMIC DNA]</scope>
    <source>
        <strain evidence="9 10">MAH-29</strain>
    </source>
</reference>
<dbReference type="InterPro" id="IPR008928">
    <property type="entry name" value="6-hairpin_glycosidase_sf"/>
</dbReference>
<evidence type="ECO:0000256" key="2">
    <source>
        <dbReference type="ARBA" id="ARBA00012652"/>
    </source>
</evidence>
<evidence type="ECO:0000313" key="10">
    <source>
        <dbReference type="Proteomes" id="UP000677244"/>
    </source>
</evidence>
<dbReference type="EC" id="3.2.1.40" evidence="2"/>
<feature type="domain" description="Bacterial alpha-L-rhamnosidase N-terminal" evidence="6">
    <location>
        <begin position="167"/>
        <end position="338"/>
    </location>
</feature>
<dbReference type="Gene3D" id="1.50.10.10">
    <property type="match status" value="1"/>
</dbReference>
<dbReference type="Gene3D" id="2.60.40.10">
    <property type="entry name" value="Immunoglobulins"/>
    <property type="match status" value="1"/>
</dbReference>
<dbReference type="InterPro" id="IPR035396">
    <property type="entry name" value="Bac_rhamnosid6H"/>
</dbReference>
<dbReference type="InterPro" id="IPR035398">
    <property type="entry name" value="Bac_rhamnosid_C"/>
</dbReference>
<evidence type="ECO:0000313" key="9">
    <source>
        <dbReference type="EMBL" id="MBO9203247.1"/>
    </source>
</evidence>
<dbReference type="Gene3D" id="2.60.420.10">
    <property type="entry name" value="Maltose phosphorylase, domain 3"/>
    <property type="match status" value="1"/>
</dbReference>
<feature type="domain" description="Alpha-L-rhamnosidase six-hairpin glycosidase" evidence="7">
    <location>
        <begin position="464"/>
        <end position="789"/>
    </location>
</feature>
<sequence>MLHKKAICAIVLMVFAINTMAQSVCLPVELRCEYLTNPLGIDAAQPRFTWQLKDTRKGAWQTAFQVIVGTDSLAVSQGNGNFWKTDSMPSAQQLVVYQGKPLQPFTRYFYAVQVWDKDKQVSPLSSVGCFETGMMNSVNWQGAWISDSRDINTKPAPYFRKAFSLNKKIRSARAYIAVAGLYELYLNGNRIGDHRLDPMYTRFDRRTLYLTHDVTAQLQSGKNAIGVLLGNGWYNHQSTAVWYFHEAPWRNRPAFCMDLRITYEDGSVETITSGKDWKTTGSPVIFNSIYTGEHYDARLEQPGWSEAAFDDSKWKEVIYRAAPSTNIVAQIMQPIRITDTIPTKSVHAFNDTTFVFDLGRNIAGVSRLTVNAPAGTLFRLKHGERLRPDGHVDQSNIDVHYRPVGTADPFGTDIFIASGKGNESFMPRFNYKGFQYIEVTSSVPVKLAKEALTGYFMHSDVPALGTVTTSNPVINKIWQATNNSYLSNLYGYPTDCPQREKNGWTGDAHINIETGLYNFDGITIYEKWLADHRDEQQPNGVLPAIVPTSGWGYEWANGPDWTSTIAIIPWNIYLFYGDTLLLARCYDNIQRYVDHIDQLYPSGLTTWGLGDWVPVKSKSPVELTSSIYYYTDAYILAKAAHILGHSADGEKYDSLATRIKSAINDKYLNPVTGIYGSGTQTELSFPLYWNVVPDSLVTKVAANLAKRVEADSIRLDVGLLGTKSILNALSENGYADLAYKLASRESFPAWGWWIVNGATTLYENWKIDAANDISLNHIMFGEIGAWFYKGLGGIKPAAELPGFKWFLLKPNFVNGLNQLDATHRSPYGTIVSSWKRNGSKISYTVVVPPGAKATLQLSVSRNQKLFKNGQLRMPLINSYTEYLGAGTYTYELQTQAKPVNYRKILGKAFTFPPLFYSDGLPAIKE</sequence>
<evidence type="ECO:0000259" key="7">
    <source>
        <dbReference type="Pfam" id="PF17389"/>
    </source>
</evidence>
<comment type="catalytic activity">
    <reaction evidence="1">
        <text>Hydrolysis of terminal non-reducing alpha-L-rhamnose residues in alpha-L-rhamnosides.</text>
        <dbReference type="EC" id="3.2.1.40"/>
    </reaction>
</comment>
<dbReference type="GO" id="GO:0016787">
    <property type="term" value="F:hydrolase activity"/>
    <property type="evidence" value="ECO:0007669"/>
    <property type="project" value="UniProtKB-KW"/>
</dbReference>
<gene>
    <name evidence="9" type="ORF">J7I42_23355</name>
</gene>
<feature type="domain" description="Alpha-L-rhamnosidase concanavalin-like" evidence="5">
    <location>
        <begin position="349"/>
        <end position="458"/>
    </location>
</feature>
<evidence type="ECO:0000259" key="5">
    <source>
        <dbReference type="Pfam" id="PF05592"/>
    </source>
</evidence>
<dbReference type="InterPro" id="IPR013783">
    <property type="entry name" value="Ig-like_fold"/>
</dbReference>
<evidence type="ECO:0000259" key="6">
    <source>
        <dbReference type="Pfam" id="PF08531"/>
    </source>
</evidence>
<dbReference type="Proteomes" id="UP000677244">
    <property type="component" value="Unassembled WGS sequence"/>
</dbReference>
<dbReference type="Pfam" id="PF08531">
    <property type="entry name" value="Bac_rhamnosid_N"/>
    <property type="match status" value="1"/>
</dbReference>
<dbReference type="InterPro" id="IPR008902">
    <property type="entry name" value="Rhamnosid_concanavalin"/>
</dbReference>